<dbReference type="EMBL" id="AWXZ01000032">
    <property type="protein sequence ID" value="ESR24397.1"/>
    <property type="molecule type" value="Genomic_DNA"/>
</dbReference>
<feature type="compositionally biased region" description="Basic residues" evidence="1">
    <location>
        <begin position="32"/>
        <end position="45"/>
    </location>
</feature>
<evidence type="ECO:0000256" key="1">
    <source>
        <dbReference type="SAM" id="MobiDB-lite"/>
    </source>
</evidence>
<organism evidence="2 3">
    <name type="scientific">Lutibaculum baratangense AMV1</name>
    <dbReference type="NCBI Taxonomy" id="631454"/>
    <lineage>
        <taxon>Bacteria</taxon>
        <taxon>Pseudomonadati</taxon>
        <taxon>Pseudomonadota</taxon>
        <taxon>Alphaproteobacteria</taxon>
        <taxon>Hyphomicrobiales</taxon>
        <taxon>Tepidamorphaceae</taxon>
        <taxon>Lutibaculum</taxon>
    </lineage>
</organism>
<name>V4QXG4_9HYPH</name>
<keyword evidence="3" id="KW-1185">Reference proteome</keyword>
<comment type="caution">
    <text evidence="2">The sequence shown here is derived from an EMBL/GenBank/DDBJ whole genome shotgun (WGS) entry which is preliminary data.</text>
</comment>
<dbReference type="AlphaFoldDB" id="V4QXG4"/>
<protein>
    <submittedName>
        <fullName evidence="2">Uncharacterized protein</fullName>
    </submittedName>
</protein>
<evidence type="ECO:0000313" key="3">
    <source>
        <dbReference type="Proteomes" id="UP000017819"/>
    </source>
</evidence>
<feature type="region of interest" description="Disordered" evidence="1">
    <location>
        <begin position="29"/>
        <end position="67"/>
    </location>
</feature>
<sequence>MSFSLSANRSSSASRSSLLPFSKPLSTLMQYRSKRVDRRRARRRASAAGIRPSALRGGLSREEVHEM</sequence>
<accession>V4QXG4</accession>
<proteinExistence type="predicted"/>
<evidence type="ECO:0000313" key="2">
    <source>
        <dbReference type="EMBL" id="ESR24397.1"/>
    </source>
</evidence>
<dbReference type="Proteomes" id="UP000017819">
    <property type="component" value="Unassembled WGS sequence"/>
</dbReference>
<gene>
    <name evidence="2" type="ORF">N177_2443</name>
</gene>
<reference evidence="2 3" key="1">
    <citation type="journal article" date="2014" name="Genome Announc.">
        <title>Draft Genome Sequence of Lutibaculum baratangense Strain AMV1T, Isolated from a Mud Volcano in Andamans, India.</title>
        <authorList>
            <person name="Singh A."/>
            <person name="Sreenivas A."/>
            <person name="Sathyanarayana Reddy G."/>
            <person name="Pinnaka A.K."/>
            <person name="Shivaji S."/>
        </authorList>
    </citation>
    <scope>NUCLEOTIDE SEQUENCE [LARGE SCALE GENOMIC DNA]</scope>
    <source>
        <strain evidence="2 3">AMV1</strain>
    </source>
</reference>